<dbReference type="InterPro" id="IPR051312">
    <property type="entry name" value="Diverse_Substr_Oxidored"/>
</dbReference>
<dbReference type="InterPro" id="IPR036683">
    <property type="entry name" value="CO_DH_flav_C_dom_sf"/>
</dbReference>
<accession>A0A0T7FAL3</accession>
<evidence type="ECO:0000256" key="2">
    <source>
        <dbReference type="ARBA" id="ARBA00022827"/>
    </source>
</evidence>
<dbReference type="GO" id="GO:0016491">
    <property type="term" value="F:oxidoreductase activity"/>
    <property type="evidence" value="ECO:0007669"/>
    <property type="project" value="UniProtKB-KW"/>
</dbReference>
<dbReference type="SMART" id="SM01092">
    <property type="entry name" value="CO_deh_flav_C"/>
    <property type="match status" value="1"/>
</dbReference>
<dbReference type="OrthoDB" id="9793944at2"/>
<evidence type="ECO:0000256" key="1">
    <source>
        <dbReference type="ARBA" id="ARBA00022630"/>
    </source>
</evidence>
<dbReference type="InterPro" id="IPR016167">
    <property type="entry name" value="FAD-bd_PCMH_sub1"/>
</dbReference>
<dbReference type="EMBL" id="CCRH01000002">
    <property type="protein sequence ID" value="CDZ31979.1"/>
    <property type="molecule type" value="Genomic_DNA"/>
</dbReference>
<dbReference type="InterPro" id="IPR036318">
    <property type="entry name" value="FAD-bd_PCMH-like_sf"/>
</dbReference>
<gene>
    <name evidence="5" type="ORF">NGAL_HAMBI1145_07490</name>
</gene>
<dbReference type="PROSITE" id="PS51387">
    <property type="entry name" value="FAD_PCMH"/>
    <property type="match status" value="1"/>
</dbReference>
<feature type="domain" description="FAD-binding PCMH-type" evidence="4">
    <location>
        <begin position="1"/>
        <end position="170"/>
    </location>
</feature>
<dbReference type="Proteomes" id="UP000046176">
    <property type="component" value="Unassembled WGS sequence"/>
</dbReference>
<sequence>MYATSYHRASSVEDAVKLKSANEEGKYLSGGMTLIATMKQRLAAPSDLIDLRHIPTLRGISIDGRKVTIGAATPHADVAASRELAAICPAICKLAGHIGDPHVRHMGTIGGSIANNDPAADYPAGLLGLGATIVTDRRSIPADDFFTGLFDTALEEGEMVTSVTFEAPEKAGYAKFNNPASRFAMTGVFAAKTAGGVRVAVTGAGSSGVFRHPGFEQALASNWSADALGSVAVDASNLMSDMHANAEYRANLVKVMAKRAVISAG</sequence>
<dbReference type="SUPFAM" id="SSF55447">
    <property type="entry name" value="CO dehydrogenase flavoprotein C-terminal domain-like"/>
    <property type="match status" value="1"/>
</dbReference>
<dbReference type="SUPFAM" id="SSF56176">
    <property type="entry name" value="FAD-binding/transporter-associated domain-like"/>
    <property type="match status" value="1"/>
</dbReference>
<dbReference type="Pfam" id="PF00941">
    <property type="entry name" value="FAD_binding_5"/>
    <property type="match status" value="1"/>
</dbReference>
<dbReference type="InterPro" id="IPR002346">
    <property type="entry name" value="Mopterin_DH_FAD-bd"/>
</dbReference>
<dbReference type="InterPro" id="IPR016166">
    <property type="entry name" value="FAD-bd_PCMH"/>
</dbReference>
<evidence type="ECO:0000256" key="3">
    <source>
        <dbReference type="ARBA" id="ARBA00023002"/>
    </source>
</evidence>
<dbReference type="InterPro" id="IPR005107">
    <property type="entry name" value="CO_DH_flav_C"/>
</dbReference>
<dbReference type="Gene3D" id="3.30.390.50">
    <property type="entry name" value="CO dehydrogenase flavoprotein, C-terminal domain"/>
    <property type="match status" value="1"/>
</dbReference>
<evidence type="ECO:0000259" key="4">
    <source>
        <dbReference type="PROSITE" id="PS51387"/>
    </source>
</evidence>
<keyword evidence="1" id="KW-0285">Flavoprotein</keyword>
<dbReference type="InterPro" id="IPR016169">
    <property type="entry name" value="FAD-bd_PCMH_sub2"/>
</dbReference>
<dbReference type="PANTHER" id="PTHR42659:SF2">
    <property type="entry name" value="XANTHINE DEHYDROGENASE SUBUNIT C-RELATED"/>
    <property type="match status" value="1"/>
</dbReference>
<protein>
    <submittedName>
        <fullName evidence="5">Carbon monoxide dehydrogenase, medium subunit</fullName>
    </submittedName>
</protein>
<evidence type="ECO:0000313" key="6">
    <source>
        <dbReference type="Proteomes" id="UP000046176"/>
    </source>
</evidence>
<dbReference type="PANTHER" id="PTHR42659">
    <property type="entry name" value="XANTHINE DEHYDROGENASE SUBUNIT C-RELATED"/>
    <property type="match status" value="1"/>
</dbReference>
<dbReference type="AlphaFoldDB" id="A0A0T7FAL3"/>
<dbReference type="GO" id="GO:0071949">
    <property type="term" value="F:FAD binding"/>
    <property type="evidence" value="ECO:0007669"/>
    <property type="project" value="InterPro"/>
</dbReference>
<evidence type="ECO:0000313" key="5">
    <source>
        <dbReference type="EMBL" id="CDZ31979.1"/>
    </source>
</evidence>
<dbReference type="Gene3D" id="3.30.43.10">
    <property type="entry name" value="Uridine Diphospho-n-acetylenolpyruvylglucosamine Reductase, domain 2"/>
    <property type="match status" value="1"/>
</dbReference>
<organism evidence="5 6">
    <name type="scientific">Neorhizobium galegae bv. officinalis</name>
    <dbReference type="NCBI Taxonomy" id="323656"/>
    <lineage>
        <taxon>Bacteria</taxon>
        <taxon>Pseudomonadati</taxon>
        <taxon>Pseudomonadota</taxon>
        <taxon>Alphaproteobacteria</taxon>
        <taxon>Hyphomicrobiales</taxon>
        <taxon>Rhizobiaceae</taxon>
        <taxon>Rhizobium/Agrobacterium group</taxon>
        <taxon>Neorhizobium</taxon>
    </lineage>
</organism>
<reference evidence="5 6" key="1">
    <citation type="submission" date="2014-08" db="EMBL/GenBank/DDBJ databases">
        <authorList>
            <person name="Chen Y.-H."/>
        </authorList>
    </citation>
    <scope>NUCLEOTIDE SEQUENCE [LARGE SCALE GENOMIC DNA]</scope>
</reference>
<name>A0A0T7FAL3_NEOGA</name>
<keyword evidence="2" id="KW-0274">FAD</keyword>
<dbReference type="RefSeq" id="WP_046665047.1">
    <property type="nucleotide sequence ID" value="NZ_CCRH01000002.1"/>
</dbReference>
<dbReference type="Gene3D" id="3.30.465.10">
    <property type="match status" value="1"/>
</dbReference>
<proteinExistence type="predicted"/>
<keyword evidence="3" id="KW-0560">Oxidoreductase</keyword>